<name>A0A6A3BWD1_HIBSY</name>
<accession>A0A6A3BWD1</accession>
<keyword evidence="2" id="KW-1185">Reference proteome</keyword>
<proteinExistence type="predicted"/>
<dbReference type="AlphaFoldDB" id="A0A6A3BWD1"/>
<organism evidence="1 2">
    <name type="scientific">Hibiscus syriacus</name>
    <name type="common">Rose of Sharon</name>
    <dbReference type="NCBI Taxonomy" id="106335"/>
    <lineage>
        <taxon>Eukaryota</taxon>
        <taxon>Viridiplantae</taxon>
        <taxon>Streptophyta</taxon>
        <taxon>Embryophyta</taxon>
        <taxon>Tracheophyta</taxon>
        <taxon>Spermatophyta</taxon>
        <taxon>Magnoliopsida</taxon>
        <taxon>eudicotyledons</taxon>
        <taxon>Gunneridae</taxon>
        <taxon>Pentapetalae</taxon>
        <taxon>rosids</taxon>
        <taxon>malvids</taxon>
        <taxon>Malvales</taxon>
        <taxon>Malvaceae</taxon>
        <taxon>Malvoideae</taxon>
        <taxon>Hibiscus</taxon>
    </lineage>
</organism>
<sequence>MLSEIGQLQDFTGRLKVSEVDEMTTFVQAHCLEFSTANACMSTPNAPVARWKPPVDPAIKEIKFEHYISVYGRSKGGSACGGVGGGPRFQKSDHKSLPFNSDSDPAVADIKQLTNLRYRDEWALKLLDLEEAETVEWDIDGDGGINSGLSILPVLLGLVEASVGSGEPLLGLKLGKRTYIEDVSAGSNAKNLSYQSTPGPSPISAKRSKPNCQGTCVPHCQVEGCSMACRSLMKRREVVAGVFLTTMQDAANHKQTIPLQCCKTFVIECVTSYVRKNFFRNTVLSNFVGVEESTVTSDMATTQDLHRALSLFCQMIPGFLVSQNTVRLPTPCMSILPPAFQPAMNAIPQGFLSTLSETWLMEHQTAESQVHNRDSDSHFRVSQLLKAPYDNGFYSDQMNRLC</sequence>
<reference evidence="1" key="1">
    <citation type="submission" date="2019-09" db="EMBL/GenBank/DDBJ databases">
        <title>Draft genome information of white flower Hibiscus syriacus.</title>
        <authorList>
            <person name="Kim Y.-M."/>
        </authorList>
    </citation>
    <scope>NUCLEOTIDE SEQUENCE [LARGE SCALE GENOMIC DNA]</scope>
    <source>
        <strain evidence="1">YM2019G1</strain>
    </source>
</reference>
<dbReference type="EMBL" id="VEPZ02000792">
    <property type="protein sequence ID" value="KAE8719292.1"/>
    <property type="molecule type" value="Genomic_DNA"/>
</dbReference>
<protein>
    <submittedName>
        <fullName evidence="1">Uncharacterized protein</fullName>
    </submittedName>
</protein>
<gene>
    <name evidence="1" type="ORF">F3Y22_tig00109972pilonHSYRG00405</name>
</gene>
<evidence type="ECO:0000313" key="1">
    <source>
        <dbReference type="EMBL" id="KAE8719292.1"/>
    </source>
</evidence>
<evidence type="ECO:0000313" key="2">
    <source>
        <dbReference type="Proteomes" id="UP000436088"/>
    </source>
</evidence>
<comment type="caution">
    <text evidence="1">The sequence shown here is derived from an EMBL/GenBank/DDBJ whole genome shotgun (WGS) entry which is preliminary data.</text>
</comment>
<dbReference type="Proteomes" id="UP000436088">
    <property type="component" value="Unassembled WGS sequence"/>
</dbReference>